<dbReference type="GO" id="GO:0004383">
    <property type="term" value="F:guanylate cyclase activity"/>
    <property type="evidence" value="ECO:0007669"/>
    <property type="project" value="TreeGrafter"/>
</dbReference>
<dbReference type="PANTHER" id="PTHR11920:SF495">
    <property type="entry name" value="RECEPTOR-TYPE GUANYLATE CYCLASE GCY-7"/>
    <property type="match status" value="1"/>
</dbReference>
<accession>A0A3P7LTY6</accession>
<keyword evidence="4" id="KW-1185">Reference proteome</keyword>
<reference evidence="3 4" key="1">
    <citation type="submission" date="2018-11" db="EMBL/GenBank/DDBJ databases">
        <authorList>
            <consortium name="Pathogen Informatics"/>
        </authorList>
    </citation>
    <scope>NUCLEOTIDE SEQUENCE [LARGE SCALE GENOMIC DNA]</scope>
</reference>
<gene>
    <name evidence="3" type="ORF">SVUK_LOCUS17556</name>
</gene>
<dbReference type="Proteomes" id="UP000270094">
    <property type="component" value="Unassembled WGS sequence"/>
</dbReference>
<evidence type="ECO:0000256" key="1">
    <source>
        <dbReference type="ARBA" id="ARBA00022741"/>
    </source>
</evidence>
<dbReference type="GO" id="GO:0000166">
    <property type="term" value="F:nucleotide binding"/>
    <property type="evidence" value="ECO:0007669"/>
    <property type="project" value="UniProtKB-KW"/>
</dbReference>
<keyword evidence="1" id="KW-0547">Nucleotide-binding</keyword>
<protein>
    <recommendedName>
        <fullName evidence="5">Serine-threonine/tyrosine-protein kinase catalytic domain-containing protein</fullName>
    </recommendedName>
</protein>
<dbReference type="EMBL" id="UYYB01118274">
    <property type="protein sequence ID" value="VDM82558.1"/>
    <property type="molecule type" value="Genomic_DNA"/>
</dbReference>
<sequence length="102" mass="11700">MRPTLQLDMLDVPAELVTLVRSCWRESSDSRPSSDLICEQMKELMKAAGQANLMDHIFAILEEHTVSLELEVEDRSKELVEEKKKADILLGRMLPRYISLLT</sequence>
<evidence type="ECO:0000313" key="3">
    <source>
        <dbReference type="EMBL" id="VDM82558.1"/>
    </source>
</evidence>
<dbReference type="AlphaFoldDB" id="A0A3P7LTY6"/>
<dbReference type="InterPro" id="IPR050401">
    <property type="entry name" value="Cyclic_nucleotide_synthase"/>
</dbReference>
<dbReference type="OrthoDB" id="60033at2759"/>
<dbReference type="GO" id="GO:0005886">
    <property type="term" value="C:plasma membrane"/>
    <property type="evidence" value="ECO:0007669"/>
    <property type="project" value="TreeGrafter"/>
</dbReference>
<evidence type="ECO:0000256" key="2">
    <source>
        <dbReference type="ARBA" id="ARBA00023239"/>
    </source>
</evidence>
<dbReference type="GO" id="GO:0007168">
    <property type="term" value="P:receptor guanylyl cyclase signaling pathway"/>
    <property type="evidence" value="ECO:0007669"/>
    <property type="project" value="TreeGrafter"/>
</dbReference>
<dbReference type="GO" id="GO:0004016">
    <property type="term" value="F:adenylate cyclase activity"/>
    <property type="evidence" value="ECO:0007669"/>
    <property type="project" value="TreeGrafter"/>
</dbReference>
<name>A0A3P7LTY6_STRVU</name>
<evidence type="ECO:0000313" key="4">
    <source>
        <dbReference type="Proteomes" id="UP000270094"/>
    </source>
</evidence>
<proteinExistence type="predicted"/>
<organism evidence="3 4">
    <name type="scientific">Strongylus vulgaris</name>
    <name type="common">Blood worm</name>
    <dbReference type="NCBI Taxonomy" id="40348"/>
    <lineage>
        <taxon>Eukaryota</taxon>
        <taxon>Metazoa</taxon>
        <taxon>Ecdysozoa</taxon>
        <taxon>Nematoda</taxon>
        <taxon>Chromadorea</taxon>
        <taxon>Rhabditida</taxon>
        <taxon>Rhabditina</taxon>
        <taxon>Rhabditomorpha</taxon>
        <taxon>Strongyloidea</taxon>
        <taxon>Strongylidae</taxon>
        <taxon>Strongylus</taxon>
    </lineage>
</organism>
<dbReference type="GO" id="GO:0001653">
    <property type="term" value="F:peptide receptor activity"/>
    <property type="evidence" value="ECO:0007669"/>
    <property type="project" value="TreeGrafter"/>
</dbReference>
<keyword evidence="2" id="KW-0456">Lyase</keyword>
<dbReference type="Gene3D" id="6.10.250.780">
    <property type="match status" value="1"/>
</dbReference>
<evidence type="ECO:0008006" key="5">
    <source>
        <dbReference type="Google" id="ProtNLM"/>
    </source>
</evidence>
<dbReference type="PANTHER" id="PTHR11920">
    <property type="entry name" value="GUANYLYL CYCLASE"/>
    <property type="match status" value="1"/>
</dbReference>